<sequence length="380" mass="43783">MEKQQLQQIFNTFLAGYDIEIKDGIWAKQSQQFRDFWNNKILSGEKGELNDAEIDQVIRILDKNGRGNTRESEAVARAMIAQGAWRRMFNGIKARREFSSLLNEIFLENEEDKKADLINKLYKLNETRHINNLTGPSGNAVCAMLAAFDPTRNLSVISLNDRERLCAFLGIDKELDFSSNNVGKKIASSNKNIIKFFAELGIHHSARTISVFVYSPEFKPLWKIEKAEEAEPTIKPFSTPSEEAGDPSLFYMESQLEDFLVENWDKTEFGNKYDLIEEDGELVSQQFRTDIGIIDILAKDRKTGQYVVIELKKNQTSDDTVGQLTRYMGWLEEHKTGGEPTKGIIIAGHYDQRLYYALRILKDVEIYLYQVDFKLREFKE</sequence>
<dbReference type="Gene3D" id="3.40.1350.10">
    <property type="match status" value="1"/>
</dbReference>
<dbReference type="GO" id="GO:0003677">
    <property type="term" value="F:DNA binding"/>
    <property type="evidence" value="ECO:0007669"/>
    <property type="project" value="UniProtKB-KW"/>
</dbReference>
<evidence type="ECO:0000256" key="1">
    <source>
        <dbReference type="ARBA" id="ARBA00023125"/>
    </source>
</evidence>
<reference evidence="3 4" key="1">
    <citation type="journal article" date="2015" name="Nature">
        <title>rRNA introns, odd ribosomes, and small enigmatic genomes across a large radiation of phyla.</title>
        <authorList>
            <person name="Brown C.T."/>
            <person name="Hug L.A."/>
            <person name="Thomas B.C."/>
            <person name="Sharon I."/>
            <person name="Castelle C.J."/>
            <person name="Singh A."/>
            <person name="Wilkins M.J."/>
            <person name="Williams K.H."/>
            <person name="Banfield J.F."/>
        </authorList>
    </citation>
    <scope>NUCLEOTIDE SEQUENCE [LARGE SCALE GENOMIC DNA]</scope>
</reference>
<dbReference type="CDD" id="cd22341">
    <property type="entry name" value="NucS-like"/>
    <property type="match status" value="1"/>
</dbReference>
<dbReference type="Proteomes" id="UP000034810">
    <property type="component" value="Unassembled WGS sequence"/>
</dbReference>
<accession>A0A0G1C8K2</accession>
<evidence type="ECO:0000313" key="4">
    <source>
        <dbReference type="Proteomes" id="UP000034810"/>
    </source>
</evidence>
<evidence type="ECO:0000259" key="2">
    <source>
        <dbReference type="Pfam" id="PF01939"/>
    </source>
</evidence>
<dbReference type="InterPro" id="IPR002793">
    <property type="entry name" value="Endonuclease_NucS"/>
</dbReference>
<feature type="domain" description="Endonuclease NucS C-terminal" evidence="2">
    <location>
        <begin position="272"/>
        <end position="351"/>
    </location>
</feature>
<evidence type="ECO:0000313" key="3">
    <source>
        <dbReference type="EMBL" id="KKS81877.1"/>
    </source>
</evidence>
<protein>
    <recommendedName>
        <fullName evidence="2">Endonuclease NucS C-terminal domain-containing protein</fullName>
    </recommendedName>
</protein>
<organism evidence="3 4">
    <name type="scientific">Candidatus Wolfebacteria bacterium GW2011_GWC1_43_10</name>
    <dbReference type="NCBI Taxonomy" id="1619011"/>
    <lineage>
        <taxon>Bacteria</taxon>
        <taxon>Candidatus Wolfeibacteriota</taxon>
    </lineage>
</organism>
<dbReference type="GO" id="GO:0004519">
    <property type="term" value="F:endonuclease activity"/>
    <property type="evidence" value="ECO:0007669"/>
    <property type="project" value="InterPro"/>
</dbReference>
<dbReference type="InterPro" id="IPR048301">
    <property type="entry name" value="NucS_C"/>
</dbReference>
<dbReference type="AlphaFoldDB" id="A0A0G1C8K2"/>
<dbReference type="PANTHER" id="PTHR38814">
    <property type="entry name" value="ENDONUCLEASE NUCS"/>
    <property type="match status" value="1"/>
</dbReference>
<name>A0A0G1C8K2_9BACT</name>
<keyword evidence="1" id="KW-0238">DNA-binding</keyword>
<dbReference type="EMBL" id="LCFA01000015">
    <property type="protein sequence ID" value="KKS81877.1"/>
    <property type="molecule type" value="Genomic_DNA"/>
</dbReference>
<comment type="caution">
    <text evidence="3">The sequence shown here is derived from an EMBL/GenBank/DDBJ whole genome shotgun (WGS) entry which is preliminary data.</text>
</comment>
<dbReference type="InterPro" id="IPR011856">
    <property type="entry name" value="tRNA_endonuc-like_dom_sf"/>
</dbReference>
<dbReference type="Pfam" id="PF01939">
    <property type="entry name" value="NucS_C"/>
    <property type="match status" value="1"/>
</dbReference>
<dbReference type="PANTHER" id="PTHR38814:SF1">
    <property type="entry name" value="ENDONUCLEASE NUCS"/>
    <property type="match status" value="1"/>
</dbReference>
<proteinExistence type="predicted"/>
<gene>
    <name evidence="3" type="ORF">UV58_C0015G0011</name>
</gene>